<dbReference type="EMBL" id="MPUH01001083">
    <property type="protein sequence ID" value="OMJ70479.1"/>
    <property type="molecule type" value="Genomic_DNA"/>
</dbReference>
<evidence type="ECO:0000313" key="2">
    <source>
        <dbReference type="EMBL" id="OMJ70479.1"/>
    </source>
</evidence>
<dbReference type="SUPFAM" id="SSF49562">
    <property type="entry name" value="C2 domain (Calcium/lipid-binding domain, CaLB)"/>
    <property type="match status" value="1"/>
</dbReference>
<feature type="domain" description="C2" evidence="1">
    <location>
        <begin position="114"/>
        <end position="241"/>
    </location>
</feature>
<dbReference type="GO" id="GO:0005544">
    <property type="term" value="F:calcium-dependent phospholipid binding"/>
    <property type="evidence" value="ECO:0007669"/>
    <property type="project" value="InterPro"/>
</dbReference>
<evidence type="ECO:0000313" key="3">
    <source>
        <dbReference type="Proteomes" id="UP000187209"/>
    </source>
</evidence>
<evidence type="ECO:0000259" key="1">
    <source>
        <dbReference type="PROSITE" id="PS50004"/>
    </source>
</evidence>
<protein>
    <recommendedName>
        <fullName evidence="1">C2 domain-containing protein</fullName>
    </recommendedName>
</protein>
<keyword evidence="3" id="KW-1185">Reference proteome</keyword>
<dbReference type="PROSITE" id="PS50004">
    <property type="entry name" value="C2"/>
    <property type="match status" value="1"/>
</dbReference>
<name>A0A1R2B138_9CILI</name>
<dbReference type="GO" id="GO:0071277">
    <property type="term" value="P:cellular response to calcium ion"/>
    <property type="evidence" value="ECO:0007669"/>
    <property type="project" value="TreeGrafter"/>
</dbReference>
<dbReference type="AlphaFoldDB" id="A0A1R2B138"/>
<dbReference type="InterPro" id="IPR035892">
    <property type="entry name" value="C2_domain_sf"/>
</dbReference>
<dbReference type="PANTHER" id="PTHR10857:SF106">
    <property type="entry name" value="C2 DOMAIN-CONTAINING PROTEIN"/>
    <property type="match status" value="1"/>
</dbReference>
<proteinExistence type="predicted"/>
<sequence length="523" mass="60727">MDENSLKTEILICIEVKGNCKWKFEIDHFGSSKRLFEILEINSEKNIVQIPFIIGGQGKIIVTAYIVVETSIICEAFSPMKRINEIKSSVREISLIELIKNGVFKENFTINKYYNSEATITLGEEIPNEKFVMFFQGINLDKKDFFGSSDPYLIISKEKINSPENFTKWEEICRTNIIKNNINPIWDSIEFRSQEVYDYRQEIKIKIDCYDWNKKKPHEFIGSCETKLRELLIPGTKLMLYDQKDIKKSSSGYINKCSGSIQINQIKIDKIYTYLDYIRAGLNICVVLGIDFKISNGEFTNYLSLHYLSNINKNPYEKALENIVSVLEKLKKTDKYYVYGFGGIPESQDTPGVFPLNFNQDNPVINKIEGVIGKYREAVKKVIPYNQEFISQMIDGTNASTGNYSYAELYTVLTIFTDGKNNVDIIKESIERTSRSPLSIIIVGVEEIVNNTFEILNEEIQGERHNAIYIPKREIEDLKKLQEKILGKIIKQIEDFMRRVEYVPNIPTLMESYRRLRKIKKFF</sequence>
<dbReference type="Gene3D" id="2.60.40.150">
    <property type="entry name" value="C2 domain"/>
    <property type="match status" value="1"/>
</dbReference>
<dbReference type="InterPro" id="IPR000008">
    <property type="entry name" value="C2_dom"/>
</dbReference>
<accession>A0A1R2B138</accession>
<dbReference type="InterPro" id="IPR010734">
    <property type="entry name" value="Copine_C"/>
</dbReference>
<dbReference type="OrthoDB" id="5855668at2759"/>
<dbReference type="GO" id="GO:0005886">
    <property type="term" value="C:plasma membrane"/>
    <property type="evidence" value="ECO:0007669"/>
    <property type="project" value="TreeGrafter"/>
</dbReference>
<comment type="caution">
    <text evidence="2">The sequence shown here is derived from an EMBL/GenBank/DDBJ whole genome shotgun (WGS) entry which is preliminary data.</text>
</comment>
<dbReference type="Pfam" id="PF07002">
    <property type="entry name" value="Copine"/>
    <property type="match status" value="1"/>
</dbReference>
<dbReference type="Pfam" id="PF00168">
    <property type="entry name" value="C2"/>
    <property type="match status" value="1"/>
</dbReference>
<reference evidence="2 3" key="1">
    <citation type="submission" date="2016-11" db="EMBL/GenBank/DDBJ databases">
        <title>The macronuclear genome of Stentor coeruleus: a giant cell with tiny introns.</title>
        <authorList>
            <person name="Slabodnick M."/>
            <person name="Ruby J.G."/>
            <person name="Reiff S.B."/>
            <person name="Swart E.C."/>
            <person name="Gosai S."/>
            <person name="Prabakaran S."/>
            <person name="Witkowska E."/>
            <person name="Larue G.E."/>
            <person name="Fisher S."/>
            <person name="Freeman R.M."/>
            <person name="Gunawardena J."/>
            <person name="Chu W."/>
            <person name="Stover N.A."/>
            <person name="Gregory B.D."/>
            <person name="Nowacki M."/>
            <person name="Derisi J."/>
            <person name="Roy S.W."/>
            <person name="Marshall W.F."/>
            <person name="Sood P."/>
        </authorList>
    </citation>
    <scope>NUCLEOTIDE SEQUENCE [LARGE SCALE GENOMIC DNA]</scope>
    <source>
        <strain evidence="2">WM001</strain>
    </source>
</reference>
<dbReference type="Proteomes" id="UP000187209">
    <property type="component" value="Unassembled WGS sequence"/>
</dbReference>
<organism evidence="2 3">
    <name type="scientific">Stentor coeruleus</name>
    <dbReference type="NCBI Taxonomy" id="5963"/>
    <lineage>
        <taxon>Eukaryota</taxon>
        <taxon>Sar</taxon>
        <taxon>Alveolata</taxon>
        <taxon>Ciliophora</taxon>
        <taxon>Postciliodesmatophora</taxon>
        <taxon>Heterotrichea</taxon>
        <taxon>Heterotrichida</taxon>
        <taxon>Stentoridae</taxon>
        <taxon>Stentor</taxon>
    </lineage>
</organism>
<gene>
    <name evidence="2" type="ORF">SteCoe_31523</name>
</gene>
<dbReference type="SMART" id="SM00239">
    <property type="entry name" value="C2"/>
    <property type="match status" value="1"/>
</dbReference>
<dbReference type="PANTHER" id="PTHR10857">
    <property type="entry name" value="COPINE"/>
    <property type="match status" value="1"/>
</dbReference>
<dbReference type="InterPro" id="IPR045052">
    <property type="entry name" value="Copine"/>
</dbReference>